<sequence>MRDWDKESCNMAGYKPLAVEHYFKIFHVNISCDYEKSRKRCAIIIFIVSIFTDLYVYEHAGKICYDICIFNKYGVCA</sequence>
<accession>A0ABP9N221</accession>
<name>A0ABP9N221_9HYPH</name>
<protein>
    <submittedName>
        <fullName evidence="1">Uncharacterized protein</fullName>
    </submittedName>
</protein>
<evidence type="ECO:0000313" key="2">
    <source>
        <dbReference type="Proteomes" id="UP001500864"/>
    </source>
</evidence>
<keyword evidence="2" id="KW-1185">Reference proteome</keyword>
<organism evidence="1 2">
    <name type="scientific">Bartonella jaculi</name>
    <dbReference type="NCBI Taxonomy" id="686226"/>
    <lineage>
        <taxon>Bacteria</taxon>
        <taxon>Pseudomonadati</taxon>
        <taxon>Pseudomonadota</taxon>
        <taxon>Alphaproteobacteria</taxon>
        <taxon>Hyphomicrobiales</taxon>
        <taxon>Bartonellaceae</taxon>
        <taxon>Bartonella</taxon>
    </lineage>
</organism>
<gene>
    <name evidence="1" type="ORF">GCM10023261_03220</name>
</gene>
<dbReference type="Proteomes" id="UP001500864">
    <property type="component" value="Unassembled WGS sequence"/>
</dbReference>
<comment type="caution">
    <text evidence="1">The sequence shown here is derived from an EMBL/GenBank/DDBJ whole genome shotgun (WGS) entry which is preliminary data.</text>
</comment>
<dbReference type="EMBL" id="BAABIZ010000002">
    <property type="protein sequence ID" value="GAA5104620.1"/>
    <property type="molecule type" value="Genomic_DNA"/>
</dbReference>
<evidence type="ECO:0000313" key="1">
    <source>
        <dbReference type="EMBL" id="GAA5104620.1"/>
    </source>
</evidence>
<reference evidence="2" key="1">
    <citation type="journal article" date="2019" name="Int. J. Syst. Evol. Microbiol.">
        <title>The Global Catalogue of Microorganisms (GCM) 10K type strain sequencing project: providing services to taxonomists for standard genome sequencing and annotation.</title>
        <authorList>
            <consortium name="The Broad Institute Genomics Platform"/>
            <consortium name="The Broad Institute Genome Sequencing Center for Infectious Disease"/>
            <person name="Wu L."/>
            <person name="Ma J."/>
        </authorList>
    </citation>
    <scope>NUCLEOTIDE SEQUENCE [LARGE SCALE GENOMIC DNA]</scope>
    <source>
        <strain evidence="2">JCM 17712</strain>
    </source>
</reference>
<proteinExistence type="predicted"/>